<evidence type="ECO:0008006" key="4">
    <source>
        <dbReference type="Google" id="ProtNLM"/>
    </source>
</evidence>
<sequence>MKNYTLRSIGFLILSLFVFTGCSVIGDIFEMGIWVGIILVILVVVLVIWIIKKLL</sequence>
<name>A0A9X2P635_9BACT</name>
<dbReference type="AlphaFoldDB" id="A0A9X2P635"/>
<dbReference type="PROSITE" id="PS51257">
    <property type="entry name" value="PROKAR_LIPOPROTEIN"/>
    <property type="match status" value="1"/>
</dbReference>
<keyword evidence="1" id="KW-0472">Membrane</keyword>
<keyword evidence="1" id="KW-1133">Transmembrane helix</keyword>
<organism evidence="2 3">
    <name type="scientific">Aquiflexum gelatinilyticum</name>
    <dbReference type="NCBI Taxonomy" id="2961943"/>
    <lineage>
        <taxon>Bacteria</taxon>
        <taxon>Pseudomonadati</taxon>
        <taxon>Bacteroidota</taxon>
        <taxon>Cytophagia</taxon>
        <taxon>Cytophagales</taxon>
        <taxon>Cyclobacteriaceae</taxon>
        <taxon>Aquiflexum</taxon>
    </lineage>
</organism>
<dbReference type="EMBL" id="JANSUY010000004">
    <property type="protein sequence ID" value="MCR9014983.1"/>
    <property type="molecule type" value="Genomic_DNA"/>
</dbReference>
<keyword evidence="3" id="KW-1185">Reference proteome</keyword>
<reference evidence="2" key="1">
    <citation type="submission" date="2022-08" db="EMBL/GenBank/DDBJ databases">
        <authorList>
            <person name="Zhang D."/>
        </authorList>
    </citation>
    <scope>NUCLEOTIDE SEQUENCE</scope>
    <source>
        <strain evidence="2">XJ19-11</strain>
    </source>
</reference>
<proteinExistence type="predicted"/>
<gene>
    <name evidence="2" type="ORF">NU887_08045</name>
</gene>
<evidence type="ECO:0000313" key="2">
    <source>
        <dbReference type="EMBL" id="MCR9014983.1"/>
    </source>
</evidence>
<dbReference type="RefSeq" id="WP_258422848.1">
    <property type="nucleotide sequence ID" value="NZ_JANSUY010000004.1"/>
</dbReference>
<evidence type="ECO:0000313" key="3">
    <source>
        <dbReference type="Proteomes" id="UP001142175"/>
    </source>
</evidence>
<evidence type="ECO:0000256" key="1">
    <source>
        <dbReference type="SAM" id="Phobius"/>
    </source>
</evidence>
<dbReference type="Proteomes" id="UP001142175">
    <property type="component" value="Unassembled WGS sequence"/>
</dbReference>
<protein>
    <recommendedName>
        <fullName evidence="4">Phosphatidate cytidylyltransferase</fullName>
    </recommendedName>
</protein>
<keyword evidence="1" id="KW-0812">Transmembrane</keyword>
<accession>A0A9X2P635</accession>
<feature type="transmembrane region" description="Helical" evidence="1">
    <location>
        <begin position="33"/>
        <end position="51"/>
    </location>
</feature>
<comment type="caution">
    <text evidence="2">The sequence shown here is derived from an EMBL/GenBank/DDBJ whole genome shotgun (WGS) entry which is preliminary data.</text>
</comment>